<accession>A0AAV1KR99</accession>
<dbReference type="Proteomes" id="UP001314205">
    <property type="component" value="Unassembled WGS sequence"/>
</dbReference>
<proteinExistence type="predicted"/>
<dbReference type="PANTHER" id="PTHR46060">
    <property type="entry name" value="MARINER MOS1 TRANSPOSASE-LIKE PROTEIN"/>
    <property type="match status" value="1"/>
</dbReference>
<name>A0AAV1KR99_9NEOP</name>
<protein>
    <recommendedName>
        <fullName evidence="1">Mos1 transposase HTH domain-containing protein</fullName>
    </recommendedName>
</protein>
<dbReference type="EMBL" id="CAVLGL010000079">
    <property type="protein sequence ID" value="CAK1585575.1"/>
    <property type="molecule type" value="Genomic_DNA"/>
</dbReference>
<sequence>MEKIEYRVVIKFLFLKGNTPTKIKDELDSVYGDSAPLFSIVKFWLAEFKCGRESLVDDERLGRPNTASTDNNIAKFHQMVLDNHRIKVRESILNQDLGMRKLSARWVSRLLTLDQIRVR</sequence>
<dbReference type="Pfam" id="PF17906">
    <property type="entry name" value="HTH_48"/>
    <property type="match status" value="1"/>
</dbReference>
<dbReference type="InterPro" id="IPR041426">
    <property type="entry name" value="Mos1_HTH"/>
</dbReference>
<feature type="domain" description="Mos1 transposase HTH" evidence="1">
    <location>
        <begin position="3"/>
        <end position="51"/>
    </location>
</feature>
<organism evidence="2 3">
    <name type="scientific">Parnassius mnemosyne</name>
    <name type="common">clouded apollo</name>
    <dbReference type="NCBI Taxonomy" id="213953"/>
    <lineage>
        <taxon>Eukaryota</taxon>
        <taxon>Metazoa</taxon>
        <taxon>Ecdysozoa</taxon>
        <taxon>Arthropoda</taxon>
        <taxon>Hexapoda</taxon>
        <taxon>Insecta</taxon>
        <taxon>Pterygota</taxon>
        <taxon>Neoptera</taxon>
        <taxon>Endopterygota</taxon>
        <taxon>Lepidoptera</taxon>
        <taxon>Glossata</taxon>
        <taxon>Ditrysia</taxon>
        <taxon>Papilionoidea</taxon>
        <taxon>Papilionidae</taxon>
        <taxon>Parnassiinae</taxon>
        <taxon>Parnassini</taxon>
        <taxon>Parnassius</taxon>
        <taxon>Driopa</taxon>
    </lineage>
</organism>
<dbReference type="PANTHER" id="PTHR46060:SF1">
    <property type="entry name" value="MARINER MOS1 TRANSPOSASE-LIKE PROTEIN"/>
    <property type="match status" value="1"/>
</dbReference>
<keyword evidence="3" id="KW-1185">Reference proteome</keyword>
<evidence type="ECO:0000259" key="1">
    <source>
        <dbReference type="Pfam" id="PF17906"/>
    </source>
</evidence>
<dbReference type="AlphaFoldDB" id="A0AAV1KR99"/>
<evidence type="ECO:0000313" key="3">
    <source>
        <dbReference type="Proteomes" id="UP001314205"/>
    </source>
</evidence>
<reference evidence="2 3" key="1">
    <citation type="submission" date="2023-11" db="EMBL/GenBank/DDBJ databases">
        <authorList>
            <person name="Hedman E."/>
            <person name="Englund M."/>
            <person name="Stromberg M."/>
            <person name="Nyberg Akerstrom W."/>
            <person name="Nylinder S."/>
            <person name="Jareborg N."/>
            <person name="Kallberg Y."/>
            <person name="Kronander E."/>
        </authorList>
    </citation>
    <scope>NUCLEOTIDE SEQUENCE [LARGE SCALE GENOMIC DNA]</scope>
</reference>
<dbReference type="InterPro" id="IPR052709">
    <property type="entry name" value="Transposase-MT_Hybrid"/>
</dbReference>
<comment type="caution">
    <text evidence="2">The sequence shown here is derived from an EMBL/GenBank/DDBJ whole genome shotgun (WGS) entry which is preliminary data.</text>
</comment>
<evidence type="ECO:0000313" key="2">
    <source>
        <dbReference type="EMBL" id="CAK1585575.1"/>
    </source>
</evidence>
<gene>
    <name evidence="2" type="ORF">PARMNEM_LOCUS6638</name>
</gene>
<dbReference type="Gene3D" id="1.10.10.1450">
    <property type="match status" value="1"/>
</dbReference>